<feature type="compositionally biased region" description="Low complexity" evidence="4">
    <location>
        <begin position="704"/>
        <end position="717"/>
    </location>
</feature>
<keyword evidence="1" id="KW-0677">Repeat</keyword>
<dbReference type="PANTHER" id="PTHR15704:SF7">
    <property type="entry name" value="SUPERKILLER COMPLEX PROTEIN 3"/>
    <property type="match status" value="1"/>
</dbReference>
<dbReference type="Pfam" id="PF13414">
    <property type="entry name" value="TPR_11"/>
    <property type="match status" value="1"/>
</dbReference>
<dbReference type="SUPFAM" id="SSF48452">
    <property type="entry name" value="TPR-like"/>
    <property type="match status" value="3"/>
</dbReference>
<dbReference type="GO" id="GO:0055087">
    <property type="term" value="C:Ski complex"/>
    <property type="evidence" value="ECO:0007669"/>
    <property type="project" value="InterPro"/>
</dbReference>
<gene>
    <name evidence="5" type="ORF">HYH03_009638</name>
</gene>
<dbReference type="InterPro" id="IPR039226">
    <property type="entry name" value="Ski3/TTC37"/>
</dbReference>
<dbReference type="PROSITE" id="PS50005">
    <property type="entry name" value="TPR"/>
    <property type="match status" value="3"/>
</dbReference>
<dbReference type="PANTHER" id="PTHR15704">
    <property type="entry name" value="SUPERKILLER 3 PROTEIN-RELATED"/>
    <property type="match status" value="1"/>
</dbReference>
<reference evidence="5" key="1">
    <citation type="journal article" date="2020" name="bioRxiv">
        <title>Comparative genomics of Chlamydomonas.</title>
        <authorList>
            <person name="Craig R.J."/>
            <person name="Hasan A.R."/>
            <person name="Ness R.W."/>
            <person name="Keightley P.D."/>
        </authorList>
    </citation>
    <scope>NUCLEOTIDE SEQUENCE</scope>
    <source>
        <strain evidence="5">CCAP 11/70</strain>
    </source>
</reference>
<evidence type="ECO:0000256" key="4">
    <source>
        <dbReference type="SAM" id="MobiDB-lite"/>
    </source>
</evidence>
<keyword evidence="2 3" id="KW-0802">TPR repeat</keyword>
<name>A0A836BXM9_9CHLO</name>
<dbReference type="Proteomes" id="UP000612055">
    <property type="component" value="Unassembled WGS sequence"/>
</dbReference>
<feature type="repeat" description="TPR" evidence="3">
    <location>
        <begin position="912"/>
        <end position="945"/>
    </location>
</feature>
<evidence type="ECO:0000256" key="3">
    <source>
        <dbReference type="PROSITE-ProRule" id="PRU00339"/>
    </source>
</evidence>
<dbReference type="InterPro" id="IPR019734">
    <property type="entry name" value="TPR_rpt"/>
</dbReference>
<sequence>MSSASVKKLLRSARECLGRREYREALQHCKEALAEDKSCYEAYIFVGKAAFHLGEHAQAEAAYRRASDLDPRNALAWQGLAELGAETGAWASAAECYGQLLALADAAPPGDPLASKRPTFLRRHAEAAARAGHLAAAEAAWSTLTDAAAAALVEAEAAAGVTAAGLPVAEAAAGGDVQPPAVAEVPAAVAAAEDELVECLCRLADVQLAQDVQELEARVAVRLAAEAEAAGITSPEQLAALEPGIRGAVEGEWAEEALEAEADHAGGTLRAIIARRPPSPPFAPYYDAFLKRLRKHIRAAPAGSMERHSRRAVLLAAARATMEGRCGDKAGGCCAPYAFEAALAMLEVEHEVLGNEDPSLDPAAYPPGSPPSLEPPPLPLLVADSDRIAARLAHAFPAAATAQLHTALALRRRAAAVGFDAVPTAESTVVVRLPPVAGGPLAKPSAAGAAKPAAAAAGGAVVGGRRRQVTRLLLSCLSRGARGVSGWLAACEALLQEGAPEAALDAAKEGLKYVAHREVVGKERLAGAGLLLRLLAGQALLRLRKLEEATALLEGLAYGVSEGHVASGELAGIPPLNVSQQAKRYLAHAAAARGDLPLCRQRYEELVGGALMGRSAAPIEAWAHGELGMLLLRQGAVEPARSHLEAALAALQPALDSAAAAAPAGTAAASLRHEAAAYRLHAALAAWAKAGGALPLPAPPPSPDGAADAADGAAATAAGGGGGGAPLREPARSACREHLLAAAGVAGPLQAAALAWLGRWYAAAAAAELGAGGDPAAARLCWQRALALDPTQVAEAGDALVAMLCSCGRTQVALALAQEMHARAAATPTPAAAAAAAAAAASAPPPYLTYPGLLPAPAAAAAAVPAAGGDAAAGAGAGWAARSLARLQRDAGSHDEAVTSYQAAIRLSPEDPELWEGLAASYQGLGRHTAALKSFGRALELAPGRLFSRLQAAALSYQMGDMPGALTAYRTALGAAPGNAAALLGCGEVLLAQAALAARMGAAGAAAAELAEAEALAARAAGLYGNLQAAWKLLGDVRMQHAAVPTAESVAATRGAAASTASLPGASAVASGLAAARARLAAVRQGRRAYAAAVHLDPRVSGLYGDLGLSYALELELAQQHPALQDEIKAEPSALRRRALALARGGLRLAPASDWLWGAAATVAAAGATGPPAADAAEMAGVAEYCYSRALQLNPRRAPLWAALGRLYAANGAGALASRCFDSARSHEPTSVAVWEAMGDSALRRNGIRNRTAADSGLLREAADAYEHAQLLGGDTESRLGFVLGALLLPRRGGPSPADGTVLAAATKAAAMAPLLPAAHHARALALEARGDAAEAVQAIDTAISLLSAGGDPDPAAAAAGAAPAAWPADSSRAPSAAAALRLDRARMLAAAGRAAEAVAAWGEAAEAAGLGPAAAGPAAAADPAATLAYGAALQQLGRSAEALPAFTALLSNPAAPPLLRASAATAAARIHVAARRWDEAYGVVLACTTDLPDEGQEGGGAAAEAGSKLWRVLLAGTIASRAPELQPQLLASARAWAAPRKDLDTAQHEYRLLELVCASRRAAAGPGPDGTAAAVAAVRAAAAAVRACPSDGAARALLAAAAAAAGPRYATLAARAAPRDHLPAPPGVSGGGPGGAADPVPGLAAPPPLAPSAAAAHAAGVTAAAAAAAAGGGGDEKLRGAIRAAAERMRRVVHSQPEEGGAWYLLAVTEMQLATASGFAVHLCRRAAATAAAAAARCRTQLAALPPDPPAAAAPRPPAPPPGMPPALALAMGAARAHAPPPPDPAAAALRLRRGALAEAAVRSLALRSEALLRLRERGGAAAAAAAAAEPAAAAGAAAEAAAAEAAQQALSLAQAQGIDASPAHRAMARLALAKGDWAAVDAAYDQACKAAAAAAATAGGAIGSASGGGGGPFAYSLLPALEWAAARAAAGRPAEALQGLDAAVSAAAGAPLVAAARPTAAAAPADVAAAQRALLLLQLGEAEVARAVAAEAAAGGGAGSAGAPAAALRSAAHTVQAAAALAAAAAAGDDAPTKKKALLEARWAAREALRPLTQARPAGQLGRRHSAPPPGPSGPGAALAAALLAAAEAALGKEEAAREMEATAAGLWPDTAADPAPGLEGLLAAAAARTGGSRLELARAVHGRPWALGEEWGALAAAARA</sequence>
<evidence type="ECO:0000256" key="1">
    <source>
        <dbReference type="ARBA" id="ARBA00022737"/>
    </source>
</evidence>
<dbReference type="Gene3D" id="1.25.40.10">
    <property type="entry name" value="Tetratricopeptide repeat domain"/>
    <property type="match status" value="4"/>
</dbReference>
<accession>A0A836BXM9</accession>
<feature type="repeat" description="TPR" evidence="3">
    <location>
        <begin position="40"/>
        <end position="73"/>
    </location>
</feature>
<organism evidence="5 6">
    <name type="scientific">Edaphochlamys debaryana</name>
    <dbReference type="NCBI Taxonomy" id="47281"/>
    <lineage>
        <taxon>Eukaryota</taxon>
        <taxon>Viridiplantae</taxon>
        <taxon>Chlorophyta</taxon>
        <taxon>core chlorophytes</taxon>
        <taxon>Chlorophyceae</taxon>
        <taxon>CS clade</taxon>
        <taxon>Chlamydomonadales</taxon>
        <taxon>Chlamydomonadales incertae sedis</taxon>
        <taxon>Edaphochlamys</taxon>
    </lineage>
</organism>
<proteinExistence type="predicted"/>
<dbReference type="EMBL" id="JAEHOE010000047">
    <property type="protein sequence ID" value="KAG2492147.1"/>
    <property type="molecule type" value="Genomic_DNA"/>
</dbReference>
<feature type="region of interest" description="Disordered" evidence="4">
    <location>
        <begin position="695"/>
        <end position="729"/>
    </location>
</feature>
<evidence type="ECO:0000313" key="6">
    <source>
        <dbReference type="Proteomes" id="UP000612055"/>
    </source>
</evidence>
<dbReference type="SMART" id="SM00028">
    <property type="entry name" value="TPR"/>
    <property type="match status" value="10"/>
</dbReference>
<dbReference type="Pfam" id="PF14559">
    <property type="entry name" value="TPR_19"/>
    <property type="match status" value="1"/>
</dbReference>
<keyword evidence="6" id="KW-1185">Reference proteome</keyword>
<feature type="region of interest" description="Disordered" evidence="4">
    <location>
        <begin position="1621"/>
        <end position="1650"/>
    </location>
</feature>
<dbReference type="OrthoDB" id="421075at2759"/>
<comment type="caution">
    <text evidence="5">The sequence shown here is derived from an EMBL/GenBank/DDBJ whole genome shotgun (WGS) entry which is preliminary data.</text>
</comment>
<dbReference type="InterPro" id="IPR011990">
    <property type="entry name" value="TPR-like_helical_dom_sf"/>
</dbReference>
<feature type="repeat" description="TPR" evidence="3">
    <location>
        <begin position="878"/>
        <end position="911"/>
    </location>
</feature>
<protein>
    <submittedName>
        <fullName evidence="5">Uncharacterized protein</fullName>
    </submittedName>
</protein>
<feature type="region of interest" description="Disordered" evidence="4">
    <location>
        <begin position="2053"/>
        <end position="2078"/>
    </location>
</feature>
<evidence type="ECO:0000313" key="5">
    <source>
        <dbReference type="EMBL" id="KAG2492147.1"/>
    </source>
</evidence>
<evidence type="ECO:0000256" key="2">
    <source>
        <dbReference type="ARBA" id="ARBA00022803"/>
    </source>
</evidence>
<dbReference type="GO" id="GO:0006401">
    <property type="term" value="P:RNA catabolic process"/>
    <property type="evidence" value="ECO:0007669"/>
    <property type="project" value="InterPro"/>
</dbReference>